<proteinExistence type="predicted"/>
<dbReference type="AlphaFoldDB" id="A0AAD8IX04"/>
<name>A0AAD8IX04_9APIA</name>
<sequence length="242" mass="28089">MIILDSNPEPVELKSPKKEKDDDDPFINKKKPTRTSDAWDHFTKIVGGNPYDPSHGSIKSNTFLDETHSYEFLEVEEDARYMNKLSMDDNRPTFRLGMTFSNAFEVREAITKYGISQGVSLKYVKNKPSRLRVKCEKGCPFSLFVSKDGNQPGLRVKTFLEEHNCFRIFNNARCSTRFIASHFKSRILNRVDYKVKDMKSDAEAELRCNVFFKYKRAKKIVLDEFSGRFTTEFSDLEPYAVL</sequence>
<protein>
    <recommendedName>
        <fullName evidence="2">Transposase MuDR plant domain-containing protein</fullName>
    </recommendedName>
</protein>
<dbReference type="Proteomes" id="UP001237642">
    <property type="component" value="Unassembled WGS sequence"/>
</dbReference>
<dbReference type="Pfam" id="PF03108">
    <property type="entry name" value="DBD_Tnp_Mut"/>
    <property type="match status" value="1"/>
</dbReference>
<evidence type="ECO:0000313" key="4">
    <source>
        <dbReference type="Proteomes" id="UP001237642"/>
    </source>
</evidence>
<reference evidence="3" key="2">
    <citation type="submission" date="2023-05" db="EMBL/GenBank/DDBJ databases">
        <authorList>
            <person name="Schelkunov M.I."/>
        </authorList>
    </citation>
    <scope>NUCLEOTIDE SEQUENCE</scope>
    <source>
        <strain evidence="3">Hsosn_3</strain>
        <tissue evidence="3">Leaf</tissue>
    </source>
</reference>
<feature type="compositionally biased region" description="Basic and acidic residues" evidence="1">
    <location>
        <begin position="11"/>
        <end position="20"/>
    </location>
</feature>
<gene>
    <name evidence="3" type="ORF">POM88_011544</name>
</gene>
<dbReference type="InterPro" id="IPR004332">
    <property type="entry name" value="Transposase_MuDR"/>
</dbReference>
<evidence type="ECO:0000259" key="2">
    <source>
        <dbReference type="Pfam" id="PF03108"/>
    </source>
</evidence>
<dbReference type="EMBL" id="JAUIZM010000003">
    <property type="protein sequence ID" value="KAK1392488.1"/>
    <property type="molecule type" value="Genomic_DNA"/>
</dbReference>
<feature type="domain" description="Transposase MuDR plant" evidence="2">
    <location>
        <begin position="93"/>
        <end position="149"/>
    </location>
</feature>
<comment type="caution">
    <text evidence="3">The sequence shown here is derived from an EMBL/GenBank/DDBJ whole genome shotgun (WGS) entry which is preliminary data.</text>
</comment>
<evidence type="ECO:0000256" key="1">
    <source>
        <dbReference type="SAM" id="MobiDB-lite"/>
    </source>
</evidence>
<accession>A0AAD8IX04</accession>
<organism evidence="3 4">
    <name type="scientific">Heracleum sosnowskyi</name>
    <dbReference type="NCBI Taxonomy" id="360622"/>
    <lineage>
        <taxon>Eukaryota</taxon>
        <taxon>Viridiplantae</taxon>
        <taxon>Streptophyta</taxon>
        <taxon>Embryophyta</taxon>
        <taxon>Tracheophyta</taxon>
        <taxon>Spermatophyta</taxon>
        <taxon>Magnoliopsida</taxon>
        <taxon>eudicotyledons</taxon>
        <taxon>Gunneridae</taxon>
        <taxon>Pentapetalae</taxon>
        <taxon>asterids</taxon>
        <taxon>campanulids</taxon>
        <taxon>Apiales</taxon>
        <taxon>Apiaceae</taxon>
        <taxon>Apioideae</taxon>
        <taxon>apioid superclade</taxon>
        <taxon>Tordylieae</taxon>
        <taxon>Tordyliinae</taxon>
        <taxon>Heracleum</taxon>
    </lineage>
</organism>
<feature type="region of interest" description="Disordered" evidence="1">
    <location>
        <begin position="1"/>
        <end position="34"/>
    </location>
</feature>
<dbReference type="PANTHER" id="PTHR31973">
    <property type="entry name" value="POLYPROTEIN, PUTATIVE-RELATED"/>
    <property type="match status" value="1"/>
</dbReference>
<dbReference type="PANTHER" id="PTHR31973:SF189">
    <property type="entry name" value="TRANSPOSASE, MUDR, PLANT, MULE TRANSPOSASE DOMAIN PROTEIN-RELATED"/>
    <property type="match status" value="1"/>
</dbReference>
<reference evidence="3" key="1">
    <citation type="submission" date="2023-02" db="EMBL/GenBank/DDBJ databases">
        <title>Genome of toxic invasive species Heracleum sosnowskyi carries increased number of genes despite the absence of recent whole-genome duplications.</title>
        <authorList>
            <person name="Schelkunov M."/>
            <person name="Shtratnikova V."/>
            <person name="Makarenko M."/>
            <person name="Klepikova A."/>
            <person name="Omelchenko D."/>
            <person name="Novikova G."/>
            <person name="Obukhova E."/>
            <person name="Bogdanov V."/>
            <person name="Penin A."/>
            <person name="Logacheva M."/>
        </authorList>
    </citation>
    <scope>NUCLEOTIDE SEQUENCE</scope>
    <source>
        <strain evidence="3">Hsosn_3</strain>
        <tissue evidence="3">Leaf</tissue>
    </source>
</reference>
<evidence type="ECO:0000313" key="3">
    <source>
        <dbReference type="EMBL" id="KAK1392488.1"/>
    </source>
</evidence>
<keyword evidence="4" id="KW-1185">Reference proteome</keyword>